<sequence>MDLFKNSKQKGKKSKRVGRGGKRGTTSGRGTKGQKSRAGHRIRPAERDLLIRIPKLRGFRNKSIQKKLGIINVGDLNKMAETAFTKNNLGNIKILGSGELNKSITITGLPASKSARQKIEKAGGKIQ</sequence>
<dbReference type="Pfam" id="PF00828">
    <property type="entry name" value="Ribosomal_L27A"/>
    <property type="match status" value="1"/>
</dbReference>
<keyword evidence="4" id="KW-0699">rRNA-binding</keyword>
<dbReference type="Gene3D" id="3.100.10.10">
    <property type="match status" value="1"/>
</dbReference>
<dbReference type="GO" id="GO:0019843">
    <property type="term" value="F:rRNA binding"/>
    <property type="evidence" value="ECO:0007669"/>
    <property type="project" value="UniProtKB-UniRule"/>
</dbReference>
<keyword evidence="4" id="KW-0694">RNA-binding</keyword>
<keyword evidence="3 4" id="KW-0687">Ribonucleoprotein</keyword>
<dbReference type="InterPro" id="IPR036227">
    <property type="entry name" value="Ribosomal_uL15/eL18_sf"/>
</dbReference>
<evidence type="ECO:0000256" key="6">
    <source>
        <dbReference type="SAM" id="MobiDB-lite"/>
    </source>
</evidence>
<dbReference type="SUPFAM" id="SSF52080">
    <property type="entry name" value="Ribosomal proteins L15p and L18e"/>
    <property type="match status" value="1"/>
</dbReference>
<comment type="similarity">
    <text evidence="1 4 5">Belongs to the universal ribosomal protein uL15 family.</text>
</comment>
<dbReference type="GO" id="GO:0015934">
    <property type="term" value="C:large ribosomal subunit"/>
    <property type="evidence" value="ECO:0007669"/>
    <property type="project" value="InterPro"/>
</dbReference>
<evidence type="ECO:0000313" key="8">
    <source>
        <dbReference type="EMBL" id="OGY64443.1"/>
    </source>
</evidence>
<evidence type="ECO:0000259" key="7">
    <source>
        <dbReference type="Pfam" id="PF00828"/>
    </source>
</evidence>
<comment type="subunit">
    <text evidence="4">Part of the 50S ribosomal subunit.</text>
</comment>
<evidence type="ECO:0000256" key="1">
    <source>
        <dbReference type="ARBA" id="ARBA00007320"/>
    </source>
</evidence>
<dbReference type="InterPro" id="IPR001196">
    <property type="entry name" value="Ribosomal_uL15_CS"/>
</dbReference>
<reference evidence="8 9" key="1">
    <citation type="journal article" date="2016" name="Nat. Commun.">
        <title>Thousands of microbial genomes shed light on interconnected biogeochemical processes in an aquifer system.</title>
        <authorList>
            <person name="Anantharaman K."/>
            <person name="Brown C.T."/>
            <person name="Hug L.A."/>
            <person name="Sharon I."/>
            <person name="Castelle C.J."/>
            <person name="Probst A.J."/>
            <person name="Thomas B.C."/>
            <person name="Singh A."/>
            <person name="Wilkins M.J."/>
            <person name="Karaoz U."/>
            <person name="Brodie E.L."/>
            <person name="Williams K.H."/>
            <person name="Hubbard S.S."/>
            <person name="Banfield J.F."/>
        </authorList>
    </citation>
    <scope>NUCLEOTIDE SEQUENCE [LARGE SCALE GENOMIC DNA]</scope>
</reference>
<dbReference type="Proteomes" id="UP000177960">
    <property type="component" value="Unassembled WGS sequence"/>
</dbReference>
<dbReference type="EMBL" id="MHJG01000003">
    <property type="protein sequence ID" value="OGY64443.1"/>
    <property type="molecule type" value="Genomic_DNA"/>
</dbReference>
<evidence type="ECO:0000256" key="5">
    <source>
        <dbReference type="RuleBase" id="RU003888"/>
    </source>
</evidence>
<dbReference type="InterPro" id="IPR030878">
    <property type="entry name" value="Ribosomal_uL15"/>
</dbReference>
<dbReference type="HAMAP" id="MF_01341">
    <property type="entry name" value="Ribosomal_uL15"/>
    <property type="match status" value="1"/>
</dbReference>
<feature type="compositionally biased region" description="Basic residues" evidence="6">
    <location>
        <begin position="7"/>
        <end position="22"/>
    </location>
</feature>
<dbReference type="STRING" id="1798404.A3B92_02845"/>
<evidence type="ECO:0000256" key="3">
    <source>
        <dbReference type="ARBA" id="ARBA00023274"/>
    </source>
</evidence>
<comment type="function">
    <text evidence="4">Binds to the 23S rRNA.</text>
</comment>
<comment type="caution">
    <text evidence="8">The sequence shown here is derived from an EMBL/GenBank/DDBJ whole genome shotgun (WGS) entry which is preliminary data.</text>
</comment>
<feature type="compositionally biased region" description="Basic residues" evidence="6">
    <location>
        <begin position="32"/>
        <end position="42"/>
    </location>
</feature>
<gene>
    <name evidence="4" type="primary">rplO</name>
    <name evidence="8" type="ORF">A3B92_02845</name>
</gene>
<dbReference type="InterPro" id="IPR005749">
    <property type="entry name" value="Ribosomal_uL15_bac-type"/>
</dbReference>
<name>A0A1G1ZIM1_9BACT</name>
<feature type="region of interest" description="Disordered" evidence="6">
    <location>
        <begin position="1"/>
        <end position="46"/>
    </location>
</feature>
<proteinExistence type="inferred from homology"/>
<feature type="domain" description="Large ribosomal subunit protein uL15/eL18" evidence="7">
    <location>
        <begin position="72"/>
        <end position="126"/>
    </location>
</feature>
<dbReference type="GO" id="GO:0003735">
    <property type="term" value="F:structural constituent of ribosome"/>
    <property type="evidence" value="ECO:0007669"/>
    <property type="project" value="InterPro"/>
</dbReference>
<accession>A0A1G1ZIM1</accession>
<dbReference type="PROSITE" id="PS00475">
    <property type="entry name" value="RIBOSOMAL_L15"/>
    <property type="match status" value="1"/>
</dbReference>
<dbReference type="InterPro" id="IPR021131">
    <property type="entry name" value="Ribosomal_uL15/eL18"/>
</dbReference>
<dbReference type="PANTHER" id="PTHR12934">
    <property type="entry name" value="50S RIBOSOMAL PROTEIN L15"/>
    <property type="match status" value="1"/>
</dbReference>
<protein>
    <recommendedName>
        <fullName evidence="4">Large ribosomal subunit protein uL15</fullName>
    </recommendedName>
</protein>
<dbReference type="GO" id="GO:0006412">
    <property type="term" value="P:translation"/>
    <property type="evidence" value="ECO:0007669"/>
    <property type="project" value="UniProtKB-UniRule"/>
</dbReference>
<keyword evidence="2 4" id="KW-0689">Ribosomal protein</keyword>
<evidence type="ECO:0000256" key="4">
    <source>
        <dbReference type="HAMAP-Rule" id="MF_01341"/>
    </source>
</evidence>
<organism evidence="8 9">
    <name type="scientific">Candidatus Harrisonbacteria bacterium RIFCSPHIGHO2_02_FULL_42_16</name>
    <dbReference type="NCBI Taxonomy" id="1798404"/>
    <lineage>
        <taxon>Bacteria</taxon>
        <taxon>Candidatus Harrisoniibacteriota</taxon>
    </lineage>
</organism>
<evidence type="ECO:0000313" key="9">
    <source>
        <dbReference type="Proteomes" id="UP000177960"/>
    </source>
</evidence>
<dbReference type="PANTHER" id="PTHR12934:SF11">
    <property type="entry name" value="LARGE RIBOSOMAL SUBUNIT PROTEIN UL15M"/>
    <property type="match status" value="1"/>
</dbReference>
<evidence type="ECO:0000256" key="2">
    <source>
        <dbReference type="ARBA" id="ARBA00022980"/>
    </source>
</evidence>
<dbReference type="AlphaFoldDB" id="A0A1G1ZIM1"/>